<feature type="domain" description="MYND-type" evidence="6">
    <location>
        <begin position="1243"/>
        <end position="1280"/>
    </location>
</feature>
<keyword evidence="2 4" id="KW-0863">Zinc-finger</keyword>
<reference evidence="7" key="1">
    <citation type="submission" date="2020-07" db="EMBL/GenBank/DDBJ databases">
        <title>Multicomponent nature underlies the extraordinary mechanical properties of spider dragline silk.</title>
        <authorList>
            <person name="Kono N."/>
            <person name="Nakamura H."/>
            <person name="Mori M."/>
            <person name="Yoshida Y."/>
            <person name="Ohtoshi R."/>
            <person name="Malay A.D."/>
            <person name="Moran D.A.P."/>
            <person name="Tomita M."/>
            <person name="Numata K."/>
            <person name="Arakawa K."/>
        </authorList>
    </citation>
    <scope>NUCLEOTIDE SEQUENCE</scope>
</reference>
<protein>
    <submittedName>
        <fullName evidence="7">MYND-type domain-containing protein</fullName>
    </submittedName>
</protein>
<dbReference type="PROSITE" id="PS01360">
    <property type="entry name" value="ZF_MYND_1"/>
    <property type="match status" value="1"/>
</dbReference>
<accession>A0A8X6IB84</accession>
<dbReference type="SUPFAM" id="SSF144232">
    <property type="entry name" value="HIT/MYND zinc finger-like"/>
    <property type="match status" value="1"/>
</dbReference>
<feature type="region of interest" description="Disordered" evidence="5">
    <location>
        <begin position="146"/>
        <end position="198"/>
    </location>
</feature>
<evidence type="ECO:0000313" key="7">
    <source>
        <dbReference type="EMBL" id="GFR18829.1"/>
    </source>
</evidence>
<comment type="caution">
    <text evidence="7">The sequence shown here is derived from an EMBL/GenBank/DDBJ whole genome shotgun (WGS) entry which is preliminary data.</text>
</comment>
<dbReference type="Gene3D" id="6.10.140.2220">
    <property type="match status" value="1"/>
</dbReference>
<dbReference type="OrthoDB" id="6429994at2759"/>
<evidence type="ECO:0000259" key="6">
    <source>
        <dbReference type="PROSITE" id="PS50865"/>
    </source>
</evidence>
<evidence type="ECO:0000256" key="5">
    <source>
        <dbReference type="SAM" id="MobiDB-lite"/>
    </source>
</evidence>
<evidence type="ECO:0000256" key="1">
    <source>
        <dbReference type="ARBA" id="ARBA00022723"/>
    </source>
</evidence>
<feature type="compositionally biased region" description="Basic residues" evidence="5">
    <location>
        <begin position="83"/>
        <end position="92"/>
    </location>
</feature>
<evidence type="ECO:0000256" key="3">
    <source>
        <dbReference type="ARBA" id="ARBA00022833"/>
    </source>
</evidence>
<name>A0A8X6IB84_TRICU</name>
<evidence type="ECO:0000256" key="2">
    <source>
        <dbReference type="ARBA" id="ARBA00022771"/>
    </source>
</evidence>
<dbReference type="Proteomes" id="UP000887116">
    <property type="component" value="Unassembled WGS sequence"/>
</dbReference>
<proteinExistence type="predicted"/>
<feature type="compositionally biased region" description="Polar residues" evidence="5">
    <location>
        <begin position="66"/>
        <end position="82"/>
    </location>
</feature>
<dbReference type="InterPro" id="IPR002893">
    <property type="entry name" value="Znf_MYND"/>
</dbReference>
<feature type="compositionally biased region" description="Polar residues" evidence="5">
    <location>
        <begin position="184"/>
        <end position="198"/>
    </location>
</feature>
<evidence type="ECO:0000256" key="4">
    <source>
        <dbReference type="PROSITE-ProRule" id="PRU00134"/>
    </source>
</evidence>
<feature type="region of interest" description="Disordered" evidence="5">
    <location>
        <begin position="64"/>
        <end position="99"/>
    </location>
</feature>
<organism evidence="7 8">
    <name type="scientific">Trichonephila clavata</name>
    <name type="common">Joro spider</name>
    <name type="synonym">Nephila clavata</name>
    <dbReference type="NCBI Taxonomy" id="2740835"/>
    <lineage>
        <taxon>Eukaryota</taxon>
        <taxon>Metazoa</taxon>
        <taxon>Ecdysozoa</taxon>
        <taxon>Arthropoda</taxon>
        <taxon>Chelicerata</taxon>
        <taxon>Arachnida</taxon>
        <taxon>Araneae</taxon>
        <taxon>Araneomorphae</taxon>
        <taxon>Entelegynae</taxon>
        <taxon>Araneoidea</taxon>
        <taxon>Nephilidae</taxon>
        <taxon>Trichonephila</taxon>
    </lineage>
</organism>
<gene>
    <name evidence="7" type="primary">AVEN_92165_1</name>
    <name evidence="7" type="ORF">TNCT_558661</name>
</gene>
<keyword evidence="1" id="KW-0479">Metal-binding</keyword>
<evidence type="ECO:0000313" key="8">
    <source>
        <dbReference type="Proteomes" id="UP000887116"/>
    </source>
</evidence>
<dbReference type="PROSITE" id="PS50865">
    <property type="entry name" value="ZF_MYND_2"/>
    <property type="match status" value="1"/>
</dbReference>
<sequence length="1282" mass="145379">MSANLNKRVRIAHIGNLNEVPGETKEQHDEVYDVIRKTLDTVNKSEKTILSYQQLQELKSKAKAISQHNGKTNNCSISSTLTNRKKKRHTSKQPKPLLPGKIFPLMKECQKNWKFLKKNRCIPKPRAHVNVTPMVLQKLKAHVNITSTQLQKPRDNVISRPPQKPRSHVGATPSPSPKAAQNVKAFTSNPNSNKYCNNRQLPNLKVTEQSFQENNVEEFEHRREQIEFEEQILSNSDLDYDSEYEKFVQKHKLVKRKTNFSSKSNKRSRIQKVKKSKQRKNCKIKFDEKISKITSKPLSDTDDWSETEMISKKNNVINEHTKSSKSKLAFTKKSKKKIVPKNNESRNELKHMHNFDASAQCDTSDFLEYEDLIADSSSEEFLNDDRNSTKHSEIENLILKCKFPCYVLMQRDPIIDQKATLFHNDNNSVMNQLIPSTCKTDEEDCIIIEESVKSVIQNSEAWGFPSTSRCNSNYNASEKLSNAKLESVLPNTLSCEQYQYASTRERIFNQDTQIQQASEISICRKTEASSCCSLPNDTNNSFPKIFNKDSNGMQYFVDKNVNSSETEDCIIICENTGYNSCQKESSRTNNAENSLSTSKQHLNVPKSKISIASNPGTHEMILDKSIEESTLNVKILSVETLYKTKASEIVDLSDKNEEIKFESVCTNINAEGDNIDKALSPCVTHSEDSDIEIICLDSPLFAENIGNVSEKVTKVQVAENKYDLHINEIVKNVGSKTSDKMNSHIKIDKYCKDELPKSGKNYNELLERNLNKQKEISKTSDKVSDAKTDNAKIFELLSSIDFDCIKKVLNSTPNIDMNKMENVNDSSIEIAKPCEPHVKSNKSIDSYSMRNPKEVLIDSNFIEDRPTTNEKVSANSVNITVDKIVEIDRVKEYPDHSLKKDFTLPMENQINFSIRNKSNLESSSSLPEFSKNIEKDGSNWKDAINLKSNNLYSDDECQIILHKSSTGTSSTSSKDSLSNHIQLKEDNVTSLINNSSKIPVDCKSSEATIISAQNVDINTSQASSFNKVVEHKISSSEVSKKHSEISKLKHENFLLPENMKLQNNAKIERDSALDELDLIATKSIFNIDEHKRPTIMPLLNLYKSEYKRYKEIKCTEKNVSAGLRLLEENQAKKLMHISSSIKNLVKHDSCFEKVFNKCENFQIDSKFDLKNEKEDIREKIPSFMSEKNILISEDIKNENCGSNDSIKIFHPSVVESAAEIVRTKSSGSLKDLEVYNHLINSICAECGKQALAACSGCAKVYYCSENCGIANWNNGHNSTCSR</sequence>
<feature type="region of interest" description="Disordered" evidence="5">
    <location>
        <begin position="580"/>
        <end position="600"/>
    </location>
</feature>
<dbReference type="GO" id="GO:0008270">
    <property type="term" value="F:zinc ion binding"/>
    <property type="evidence" value="ECO:0007669"/>
    <property type="project" value="UniProtKB-KW"/>
</dbReference>
<keyword evidence="8" id="KW-1185">Reference proteome</keyword>
<keyword evidence="3" id="KW-0862">Zinc</keyword>
<dbReference type="Pfam" id="PF01753">
    <property type="entry name" value="zf-MYND"/>
    <property type="match status" value="1"/>
</dbReference>
<dbReference type="EMBL" id="BMAO01037599">
    <property type="protein sequence ID" value="GFR18829.1"/>
    <property type="molecule type" value="Genomic_DNA"/>
</dbReference>